<dbReference type="PANTHER" id="PTHR43501:SF1">
    <property type="entry name" value="CYTOSOL NON-SPECIFIC DIPEPTIDASE"/>
    <property type="match status" value="1"/>
</dbReference>
<evidence type="ECO:0000313" key="4">
    <source>
        <dbReference type="Proteomes" id="UP000186817"/>
    </source>
</evidence>
<comment type="caution">
    <text evidence="3">The sequence shown here is derived from an EMBL/GenBank/DDBJ whole genome shotgun (WGS) entry which is preliminary data.</text>
</comment>
<dbReference type="Gene3D" id="1.20.5.340">
    <property type="match status" value="1"/>
</dbReference>
<evidence type="ECO:0000256" key="1">
    <source>
        <dbReference type="SAM" id="MobiDB-lite"/>
    </source>
</evidence>
<feature type="region of interest" description="Disordered" evidence="1">
    <location>
        <begin position="343"/>
        <end position="447"/>
    </location>
</feature>
<feature type="region of interest" description="Disordered" evidence="1">
    <location>
        <begin position="567"/>
        <end position="586"/>
    </location>
</feature>
<reference evidence="3 4" key="1">
    <citation type="submission" date="2016-02" db="EMBL/GenBank/DDBJ databases">
        <title>Genome analysis of coral dinoflagellate symbionts highlights evolutionary adaptations to a symbiotic lifestyle.</title>
        <authorList>
            <person name="Aranda M."/>
            <person name="Li Y."/>
            <person name="Liew Y.J."/>
            <person name="Baumgarten S."/>
            <person name="Simakov O."/>
            <person name="Wilson M."/>
            <person name="Piel J."/>
            <person name="Ashoor H."/>
            <person name="Bougouffa S."/>
            <person name="Bajic V.B."/>
            <person name="Ryu T."/>
            <person name="Ravasi T."/>
            <person name="Bayer T."/>
            <person name="Micklem G."/>
            <person name="Kim H."/>
            <person name="Bhak J."/>
            <person name="Lajeunesse T.C."/>
            <person name="Voolstra C.R."/>
        </authorList>
    </citation>
    <scope>NUCLEOTIDE SEQUENCE [LARGE SCALE GENOMIC DNA]</scope>
    <source>
        <strain evidence="3 4">CCMP2467</strain>
    </source>
</reference>
<dbReference type="InterPro" id="IPR001160">
    <property type="entry name" value="Peptidase_M20C"/>
</dbReference>
<dbReference type="EMBL" id="LSRX01000957">
    <property type="protein sequence ID" value="OLP85785.1"/>
    <property type="molecule type" value="Genomic_DNA"/>
</dbReference>
<keyword evidence="2" id="KW-0732">Signal</keyword>
<organism evidence="3 4">
    <name type="scientific">Symbiodinium microadriaticum</name>
    <name type="common">Dinoflagellate</name>
    <name type="synonym">Zooxanthella microadriatica</name>
    <dbReference type="NCBI Taxonomy" id="2951"/>
    <lineage>
        <taxon>Eukaryota</taxon>
        <taxon>Sar</taxon>
        <taxon>Alveolata</taxon>
        <taxon>Dinophyceae</taxon>
        <taxon>Suessiales</taxon>
        <taxon>Symbiodiniaceae</taxon>
        <taxon>Symbiodinium</taxon>
    </lineage>
</organism>
<dbReference type="OrthoDB" id="191370at2759"/>
<evidence type="ECO:0000256" key="2">
    <source>
        <dbReference type="SAM" id="SignalP"/>
    </source>
</evidence>
<name>A0A1Q9CSA5_SYMMI</name>
<dbReference type="AlphaFoldDB" id="A0A1Q9CSA5"/>
<keyword evidence="4" id="KW-1185">Reference proteome</keyword>
<dbReference type="GO" id="GO:0005829">
    <property type="term" value="C:cytosol"/>
    <property type="evidence" value="ECO:0007669"/>
    <property type="project" value="TreeGrafter"/>
</dbReference>
<dbReference type="PANTHER" id="PTHR43501">
    <property type="entry name" value="CYTOSOL NON-SPECIFIC DIPEPTIDASE"/>
    <property type="match status" value="1"/>
</dbReference>
<proteinExistence type="predicted"/>
<feature type="chain" id="PRO_5013226196" evidence="2">
    <location>
        <begin position="18"/>
        <end position="794"/>
    </location>
</feature>
<accession>A0A1Q9CSA5</accession>
<dbReference type="GO" id="GO:0006508">
    <property type="term" value="P:proteolysis"/>
    <property type="evidence" value="ECO:0007669"/>
    <property type="project" value="InterPro"/>
</dbReference>
<feature type="compositionally biased region" description="Acidic residues" evidence="1">
    <location>
        <begin position="388"/>
        <end position="401"/>
    </location>
</feature>
<dbReference type="Proteomes" id="UP000186817">
    <property type="component" value="Unassembled WGS sequence"/>
</dbReference>
<dbReference type="GO" id="GO:0070573">
    <property type="term" value="F:metallodipeptidase activity"/>
    <property type="evidence" value="ECO:0007669"/>
    <property type="project" value="TreeGrafter"/>
</dbReference>
<evidence type="ECO:0000313" key="3">
    <source>
        <dbReference type="EMBL" id="OLP85785.1"/>
    </source>
</evidence>
<dbReference type="SUPFAM" id="SSF53187">
    <property type="entry name" value="Zn-dependent exopeptidases"/>
    <property type="match status" value="1"/>
</dbReference>
<dbReference type="PRINTS" id="PR00934">
    <property type="entry name" value="XHISDIPTASE"/>
</dbReference>
<dbReference type="Gene3D" id="3.40.630.10">
    <property type="entry name" value="Zn peptidases"/>
    <property type="match status" value="1"/>
</dbReference>
<sequence length="794" mass="86464">MRSFWVPGLLLASQASALNWEDVQGPRAVWDFFRRILEIPRCSGNEARVLDLIHRTATDLGLKTERDHGNLIVHKPASTSSAASADPVIIQTHVDMVCEKNADSLHDFEKQGIAAELVAGWILARNTTLGADNGMGVATAMALFGPIPSPAPKLVLVFTIKEEVSLDGARALTPGVLKGRWLLNLDSEEYGILYIGSAGGATDILRSKVMRVPLSAGLEPYDLIVDGFAGGHSGAAKQTSEYVAAKLFQIELSAQLIDFAGGDKDNAIPRRAFVRLGLPSQKVGLLEESLRNFESEIRGELTEADKDFRISLQAPGALEWPEALHEATRSSLLQLLAEIPHGPLRKPPGENLVGARMEGALPSGEDGGEVRRAENVSIPHSPTSVVDVNDDDEGEDMDLELPDPALCPGAGEGEGGGKRRRPEQARGSSPDGERAESPSKRVHDDASGIVTCRELRLMLGQHMMEMKAAWGNFEGRVAAVEKLARGHDKELKAVHTRHKGLEARVQGIQAKGDATSRRTEELEGKVEQLASQVQELASRPSGVVVGKEQLHDGVGDPWADYLNKKNAEDGVKGHGASSRDEGRNLSEEDQKTLIIGGWLPDTRRAKIEEEVEIVLGHEAIQPLLDTDKLVIFGPRRSFGMLRFQLRQGEQLPALKKRMWEVVLKIRGEKFILESTKGEHGLGGKTVWASFVKTPEARRRSALCSLTRRVTIQLAGLGGDKKNEAAMAPEGYDVDWGTGTIWSGELKLASATHRRDGNRGDDFFQLPQGWVDIRAITTLTNVDWAEAVAAFQREI</sequence>
<feature type="signal peptide" evidence="2">
    <location>
        <begin position="1"/>
        <end position="17"/>
    </location>
</feature>
<feature type="compositionally biased region" description="Basic and acidic residues" evidence="1">
    <location>
        <begin position="431"/>
        <end position="446"/>
    </location>
</feature>
<gene>
    <name evidence="3" type="primary">pepD</name>
    <name evidence="3" type="ORF">AK812_SmicGene33192</name>
</gene>
<protein>
    <submittedName>
        <fullName evidence="3">Cytosol non-specific dipeptidase</fullName>
    </submittedName>
</protein>